<dbReference type="SUPFAM" id="SSF53756">
    <property type="entry name" value="UDP-Glycosyltransferase/glycogen phosphorylase"/>
    <property type="match status" value="1"/>
</dbReference>
<dbReference type="EMBL" id="VKKY01000001">
    <property type="protein sequence ID" value="KAA3439594.1"/>
    <property type="molecule type" value="Genomic_DNA"/>
</dbReference>
<keyword evidence="2" id="KW-1185">Reference proteome</keyword>
<name>A0A5B6TG03_9BACT</name>
<dbReference type="OrthoDB" id="1100436at2"/>
<proteinExistence type="predicted"/>
<comment type="caution">
    <text evidence="1">The sequence shown here is derived from an EMBL/GenBank/DDBJ whole genome shotgun (WGS) entry which is preliminary data.</text>
</comment>
<evidence type="ECO:0000313" key="2">
    <source>
        <dbReference type="Proteomes" id="UP000324133"/>
    </source>
</evidence>
<keyword evidence="1" id="KW-0808">Transferase</keyword>
<dbReference type="GO" id="GO:0016740">
    <property type="term" value="F:transferase activity"/>
    <property type="evidence" value="ECO:0007669"/>
    <property type="project" value="UniProtKB-KW"/>
</dbReference>
<evidence type="ECO:0000313" key="1">
    <source>
        <dbReference type="EMBL" id="KAA3439594.1"/>
    </source>
</evidence>
<organism evidence="1 2">
    <name type="scientific">Rufibacter hautae</name>
    <dbReference type="NCBI Taxonomy" id="2595005"/>
    <lineage>
        <taxon>Bacteria</taxon>
        <taxon>Pseudomonadati</taxon>
        <taxon>Bacteroidota</taxon>
        <taxon>Cytophagia</taxon>
        <taxon>Cytophagales</taxon>
        <taxon>Hymenobacteraceae</taxon>
        <taxon>Rufibacter</taxon>
    </lineage>
</organism>
<dbReference type="AlphaFoldDB" id="A0A5B6TG03"/>
<protein>
    <submittedName>
        <fullName evidence="1">Glycosyltransferase family 4 protein</fullName>
    </submittedName>
</protein>
<dbReference type="Proteomes" id="UP000324133">
    <property type="component" value="Unassembled WGS sequence"/>
</dbReference>
<gene>
    <name evidence="1" type="ORF">FOA19_02620</name>
</gene>
<reference evidence="1 2" key="1">
    <citation type="submission" date="2019-07" db="EMBL/GenBank/DDBJ databases">
        <title>Rufibacter sp. nov., isolated from lake sediment.</title>
        <authorList>
            <person name="Qu J.-H."/>
        </authorList>
    </citation>
    <scope>NUCLEOTIDE SEQUENCE [LARGE SCALE GENOMIC DNA]</scope>
    <source>
        <strain evidence="1 2">NBS58-1</strain>
    </source>
</reference>
<accession>A0A5B6TG03</accession>
<dbReference type="Gene3D" id="3.40.50.2000">
    <property type="entry name" value="Glycogen Phosphorylase B"/>
    <property type="match status" value="1"/>
</dbReference>
<sequence>MRVVFLCGSLEPDCDGVGDYTRRLAGELIRQAHQVTVIALNDKYCSAPLLETQIASGISIQVVRLPTGLSNQTRFSIAREHLEEFAPDCISLQYVPFAFHDKGLPFFMNLFLKELTKGSKLHIMFHELWVGVDGEVGFKRSLLKQAQKLLIKDLLRRTTPDHITTTIDIYKKQLPQPKTRLLPLFGNIPIVPVDGYARKQEDHLRIAHFGSFTGLLDDFRSQVLFLSKAAHSKGLKAELVAFGEGGPHAEAALTAASLVLGKGNVHELGRLPPPEISLQLQLADVGISRSDFILSGKSGATLAMLEHGLPVLLRGKMPLEILDPASTGLFTDQLLFCDSGFEAVFAKKAPKPRLQVVAQKYIEFLNQAEFARKVSS</sequence>